<name>A0A2P2KIX1_RHIMU</name>
<accession>A0A2P2KIX1</accession>
<dbReference type="EMBL" id="GGEC01025210">
    <property type="protein sequence ID" value="MBX05694.1"/>
    <property type="molecule type" value="Transcribed_RNA"/>
</dbReference>
<protein>
    <submittedName>
        <fullName evidence="1">Uncharacterized protein</fullName>
    </submittedName>
</protein>
<proteinExistence type="predicted"/>
<reference evidence="1" key="1">
    <citation type="submission" date="2018-02" db="EMBL/GenBank/DDBJ databases">
        <title>Rhizophora mucronata_Transcriptome.</title>
        <authorList>
            <person name="Meera S.P."/>
            <person name="Sreeshan A."/>
            <person name="Augustine A."/>
        </authorList>
    </citation>
    <scope>NUCLEOTIDE SEQUENCE</scope>
    <source>
        <tissue evidence="1">Leaf</tissue>
    </source>
</reference>
<organism evidence="1">
    <name type="scientific">Rhizophora mucronata</name>
    <name type="common">Asiatic mangrove</name>
    <dbReference type="NCBI Taxonomy" id="61149"/>
    <lineage>
        <taxon>Eukaryota</taxon>
        <taxon>Viridiplantae</taxon>
        <taxon>Streptophyta</taxon>
        <taxon>Embryophyta</taxon>
        <taxon>Tracheophyta</taxon>
        <taxon>Spermatophyta</taxon>
        <taxon>Magnoliopsida</taxon>
        <taxon>eudicotyledons</taxon>
        <taxon>Gunneridae</taxon>
        <taxon>Pentapetalae</taxon>
        <taxon>rosids</taxon>
        <taxon>fabids</taxon>
        <taxon>Malpighiales</taxon>
        <taxon>Rhizophoraceae</taxon>
        <taxon>Rhizophora</taxon>
    </lineage>
</organism>
<evidence type="ECO:0000313" key="1">
    <source>
        <dbReference type="EMBL" id="MBX05694.1"/>
    </source>
</evidence>
<dbReference type="AlphaFoldDB" id="A0A2P2KIX1"/>
<sequence length="64" mass="7130">MLHINPTPVRDLVNGLQASEDELLGLTSQVENQALHQAPQQYLCCRLVLCTNPKQVVEHLPANQ</sequence>